<comment type="caution">
    <text evidence="3">The sequence shown here is derived from an EMBL/GenBank/DDBJ whole genome shotgun (WGS) entry which is preliminary data.</text>
</comment>
<gene>
    <name evidence="3" type="ORF">G4177_02935</name>
</gene>
<keyword evidence="4" id="KW-1185">Reference proteome</keyword>
<evidence type="ECO:0000313" key="3">
    <source>
        <dbReference type="EMBL" id="MBE4747129.1"/>
    </source>
</evidence>
<evidence type="ECO:0000256" key="1">
    <source>
        <dbReference type="ARBA" id="ARBA00022737"/>
    </source>
</evidence>
<dbReference type="PANTHER" id="PTHR24273:SF32">
    <property type="entry name" value="HYALIN"/>
    <property type="match status" value="1"/>
</dbReference>
<evidence type="ECO:0000259" key="2">
    <source>
        <dbReference type="PROSITE" id="PS50825"/>
    </source>
</evidence>
<dbReference type="Gene3D" id="2.60.40.10">
    <property type="entry name" value="Immunoglobulins"/>
    <property type="match status" value="2"/>
</dbReference>
<organism evidence="3 4">
    <name type="scientific">Corallococcus soli</name>
    <dbReference type="NCBI Taxonomy" id="2710757"/>
    <lineage>
        <taxon>Bacteria</taxon>
        <taxon>Pseudomonadati</taxon>
        <taxon>Myxococcota</taxon>
        <taxon>Myxococcia</taxon>
        <taxon>Myxococcales</taxon>
        <taxon>Cystobacterineae</taxon>
        <taxon>Myxococcaceae</taxon>
        <taxon>Corallococcus</taxon>
    </lineage>
</organism>
<dbReference type="InterPro" id="IPR003410">
    <property type="entry name" value="HYR_dom"/>
</dbReference>
<dbReference type="Proteomes" id="UP001516472">
    <property type="component" value="Unassembled WGS sequence"/>
</dbReference>
<dbReference type="PANTHER" id="PTHR24273">
    <property type="entry name" value="FI04643P-RELATED"/>
    <property type="match status" value="1"/>
</dbReference>
<reference evidence="3 4" key="1">
    <citation type="submission" date="2020-02" db="EMBL/GenBank/DDBJ databases">
        <authorList>
            <person name="Babadi Z.K."/>
            <person name="Risdian C."/>
            <person name="Ebrahimipour G.H."/>
            <person name="Wink J."/>
        </authorList>
    </citation>
    <scope>NUCLEOTIDE SEQUENCE [LARGE SCALE GENOMIC DNA]</scope>
    <source>
        <strain evidence="3 4">ZKHCc1 1396</strain>
    </source>
</reference>
<accession>A0ABR9PGY3</accession>
<sequence length="1079" mass="112696">MVLACLVGPAACDDRGAEEGPEDFLVQREAALDAGGVVKLESNVLKGTVRLTNANPQVLSLLAMDSGIHSPGSVSVSSTSPTGFSASTSGVVVVNPSEFRFEMLVEAGAGGDQGVVYDLTASRGTALPVMSGVTVRPVAVQPSPTEVEVQRCIGVVRFQFGRDAACESLATATEVRLDGGSVLRDWGAGLHTVYVPGGASRTATLAYNISTPTGPVRSTQSVQLAAGCDEIVRTCIHVGTPTPPALGGLTGAFEIHGETASSKSLLFRGTAEARTLSLPGGWSPANNVGSWWTVPNLSVGEYSMYAMADLRSGRNFTQVRTAYYAFPLSVVEGPPMPLTRQVNGQTRHAYDIHPAYFYGAVHLADPFMRQHPEAWSSLQALYFEGDHDSNGDGVPDSPVIGSRGTYFDTIGSGGSSRTAFPGDFDANLGELVSSYEQVLPGPYDLAVLDWAQQALILRFWSEPTGSGPFTTRPGLYDPARFRYGSLSLRSTIDGGNSAGRLNPEQRYRINHEYCFSELQIQYAASAGRFFNPYVKVTGSYSGKDWRNQPAAYAVMSGVAYGTPAVWNTPNPASYAQTGGQISLALPQGTFNLQPGAFMVGDSGAVNDASFSPIGVTVGCGQRLKLVPPLAVSLASLAGCAASESKQVSGQVKSRPAEVDRVWYRLNGGPEVTLCTDCGFDPTFSFNVPLQTCDNSIQVFAFTEGMSEPASSVEQLVWDDPMDGPSCPGSFCVNRPPVARCKGAIVPADSACSGCGAVNDGSFDPDPGDTVTCVQTPACPYPLGSHTATLTCTDSRGLTSSCTSTVTVRDETPPTLVCPVPIVVEGTGPEGATVTPGVATAGDACGPPLVSGPVAGTYPVGTTPVTYTATDVGRNQTSCVSTIQVTEPPPQEVMNVTLCNLPRYTRETALMACGWTTPRPGGAPVTHVSFQVDGGAPAPVTPDLSGGFVITWLNLEEGTHVVELTATDAKGAVTRKQTTVTVDLSPPVLAILSPLGDETLSSPVVTVTSSVQDATPTRVTTQWLETGMVDSGTGTVTHTVDLINRGSVPLLVAATDAAGNTTQLVMHIHVGPAQGLLFTQ</sequence>
<feature type="domain" description="HYR" evidence="2">
    <location>
        <begin position="808"/>
        <end position="886"/>
    </location>
</feature>
<name>A0ABR9PGY3_9BACT</name>
<protein>
    <recommendedName>
        <fullName evidence="2">HYR domain-containing protein</fullName>
    </recommendedName>
</protein>
<dbReference type="RefSeq" id="WP_193346542.1">
    <property type="nucleotide sequence ID" value="NZ_CBCSIP010000020.1"/>
</dbReference>
<proteinExistence type="predicted"/>
<dbReference type="InterPro" id="IPR013783">
    <property type="entry name" value="Ig-like_fold"/>
</dbReference>
<dbReference type="EMBL" id="JAAIYO010000001">
    <property type="protein sequence ID" value="MBE4747129.1"/>
    <property type="molecule type" value="Genomic_DNA"/>
</dbReference>
<keyword evidence="1" id="KW-0677">Repeat</keyword>
<dbReference type="PROSITE" id="PS50825">
    <property type="entry name" value="HYR"/>
    <property type="match status" value="1"/>
</dbReference>
<evidence type="ECO:0000313" key="4">
    <source>
        <dbReference type="Proteomes" id="UP001516472"/>
    </source>
</evidence>